<sequence length="199" mass="22481">MKKQTLLLFSVLIMGCIFLQSCGKDTKTYAEMLADEANAVKDFVKKNDIKVITPSEFLKDTTTIDNEYVLFPESGIYLHIDKKGGKVPVSNDVILTRFNEISVASGDTTLSNYYDNTSVDQFRYTKNSYSTYGMFFQEQNQQAYMLSAYGSAVPAGWLMPLQYVGDGAKVKVIVPSKQGHSTAQNYVTPYFYEIQYTIY</sequence>
<evidence type="ECO:0000313" key="1">
    <source>
        <dbReference type="EMBL" id="BEG99359.1"/>
    </source>
</evidence>
<proteinExistence type="predicted"/>
<dbReference type="InterPro" id="IPR046357">
    <property type="entry name" value="PPIase_dom_sf"/>
</dbReference>
<keyword evidence="2" id="KW-1185">Reference proteome</keyword>
<dbReference type="InterPro" id="IPR032252">
    <property type="entry name" value="DUF4827"/>
</dbReference>
<dbReference type="EMBL" id="AP028055">
    <property type="protein sequence ID" value="BEG99359.1"/>
    <property type="molecule type" value="Genomic_DNA"/>
</dbReference>
<dbReference type="Proteomes" id="UP001496674">
    <property type="component" value="Chromosome"/>
</dbReference>
<reference evidence="1 2" key="1">
    <citation type="submission" date="2023-04" db="EMBL/GenBank/DDBJ databases">
        <title>Draft genome sequence of acteroides sedimenti strain YN3PY1.</title>
        <authorList>
            <person name="Yoshida N."/>
        </authorList>
    </citation>
    <scope>NUCLEOTIDE SEQUENCE [LARGE SCALE GENOMIC DNA]</scope>
    <source>
        <strain evidence="1 2">YN3PY1</strain>
    </source>
</reference>
<dbReference type="PROSITE" id="PS51257">
    <property type="entry name" value="PROKAR_LIPOPROTEIN"/>
    <property type="match status" value="1"/>
</dbReference>
<dbReference type="Gene3D" id="3.10.50.40">
    <property type="match status" value="1"/>
</dbReference>
<protein>
    <submittedName>
        <fullName evidence="1">DUF4827 domain-containing protein</fullName>
    </submittedName>
</protein>
<gene>
    <name evidence="1" type="ORF">BSYN_16240</name>
</gene>
<dbReference type="Pfam" id="PF16109">
    <property type="entry name" value="DUF4827"/>
    <property type="match status" value="1"/>
</dbReference>
<organism evidence="1 2">
    <name type="scientific">Bacteroides sedimenti</name>
    <dbReference type="NCBI Taxonomy" id="2136147"/>
    <lineage>
        <taxon>Bacteria</taxon>
        <taxon>Pseudomonadati</taxon>
        <taxon>Bacteroidota</taxon>
        <taxon>Bacteroidia</taxon>
        <taxon>Bacteroidales</taxon>
        <taxon>Bacteroidaceae</taxon>
        <taxon>Bacteroides</taxon>
    </lineage>
</organism>
<evidence type="ECO:0000313" key="2">
    <source>
        <dbReference type="Proteomes" id="UP001496674"/>
    </source>
</evidence>
<name>A0ABM8IBJ5_9BACE</name>
<accession>A0ABM8IBJ5</accession>
<dbReference type="RefSeq" id="WP_353329844.1">
    <property type="nucleotide sequence ID" value="NZ_AP028055.1"/>
</dbReference>